<dbReference type="PANTHER" id="PTHR32182">
    <property type="entry name" value="DNA REPLICATION AND REPAIR PROTEIN RECF"/>
    <property type="match status" value="1"/>
</dbReference>
<evidence type="ECO:0000256" key="2">
    <source>
        <dbReference type="SAM" id="MobiDB-lite"/>
    </source>
</evidence>
<feature type="coiled-coil region" evidence="1">
    <location>
        <begin position="630"/>
        <end position="657"/>
    </location>
</feature>
<sequence>MKKLIRIRVVQFFLYEMRDVEVGMNCGIFGANGSGKSSLLDAVQIVMLGANESRGSAGVAFNAQADESNHNSRNIRSYCLGQYGDSPDARVRDNANTYITLVWEDTTTKEIVSTGVSIYVSADREKSDVQGRYIIPVDLSLNDHLELVDGEYRPRPWASFRQMLSQRAHGEEVLFYDSERFVNAMLFRLRGARGAPRLDAYRQAFRFGLRMKFDKSVDDIVRQQVLETRPTNIKRFKDVLHTFQEMAALVRSVQAKLDEAEVIETDFADAHRRNVHSVSLAALAQAAEFEVANEAVTAAEEAESRAASALEAANDRRDEVNRQLEAAEEHARDSASARDKHTSHADAALLRESLSGIQNRLTEQRMGLHRSIKAIGKAIDAQIPGKLVAESAEATTQAFKGIHALLANNKADDRDAVESTVRKALRAAKLLSNEVFEEMQVVGRAQLAAENELAGVRDNQARIAKGKPPLEGPAAALKRALANAGVDATPVCDLVRVDAPDWQPAIESYLGTSNMQALLVDEKDERKAFRVSRQAGVYEAKVVMPSKFSSRGSPRRGAVAELISGNSSAAVNYLRSKFGDTQRAETEDECFAHRFAMTKDGMLLADGEMVRKKPADPALFKIGPTSTATRTSIAERARQLQVEVDELKDQYGKLKQLLNNLSPFVGGEQDKVQDILEAFDRISKEARDEADLTRRLQALDTEEYRQLVQAAKEADAAVNALREQQLKAAQAVGAAETECRQKNEDTKKKQDWAVTQKGIAEAARAVDGYDAEYASDQWERLLTRQGLSFSGIVADCKHRSNRAETDSRQKWSSAMQKLSAFLVRHNEFLPAGTQDDWRSARAWLEARVVVLNETGLRENKARMEDALSAAKSTFRNDVAVALHEHLEWLSDTINRMNEALRLAPMFTNNERYQFRSHVRPAFAVLLKFIKDVAQYGPTEDLLGGAGELPKEFEELMREKTVAGAAAVKSPLDDYREFFDFDIEVLREEASTGTTKHIGWLSKRVGSGSGGEHRAPLYVIAGAALSSAYRLERGDDTGIRLLVIDEAFIKMDPRNIVATMRYFEELGLQVFMASTGDALGSLTAFLDRYYDIMRDAESNVVVLEGHDVSPEMREMFRADLPEFNPELIEAEIRRQYQTQAGSAEGVAT</sequence>
<dbReference type="Pfam" id="PF13555">
    <property type="entry name" value="AAA_29"/>
    <property type="match status" value="1"/>
</dbReference>
<dbReference type="Pfam" id="PF13558">
    <property type="entry name" value="SbcC_Walker_B"/>
    <property type="match status" value="1"/>
</dbReference>
<name>A0A2S7ADC3_9XANT</name>
<proteinExistence type="predicted"/>
<dbReference type="GO" id="GO:0006302">
    <property type="term" value="P:double-strand break repair"/>
    <property type="evidence" value="ECO:0007669"/>
    <property type="project" value="TreeGrafter"/>
</dbReference>
<organism evidence="3 4">
    <name type="scientific">Xanthomonas arboricola</name>
    <dbReference type="NCBI Taxonomy" id="56448"/>
    <lineage>
        <taxon>Bacteria</taxon>
        <taxon>Pseudomonadati</taxon>
        <taxon>Pseudomonadota</taxon>
        <taxon>Gammaproteobacteria</taxon>
        <taxon>Lysobacterales</taxon>
        <taxon>Lysobacteraceae</taxon>
        <taxon>Xanthomonas</taxon>
    </lineage>
</organism>
<evidence type="ECO:0008006" key="5">
    <source>
        <dbReference type="Google" id="ProtNLM"/>
    </source>
</evidence>
<dbReference type="Proteomes" id="UP000239204">
    <property type="component" value="Unassembled WGS sequence"/>
</dbReference>
<dbReference type="Gene3D" id="3.40.50.300">
    <property type="entry name" value="P-loop containing nucleotide triphosphate hydrolases"/>
    <property type="match status" value="1"/>
</dbReference>
<evidence type="ECO:0000313" key="4">
    <source>
        <dbReference type="Proteomes" id="UP000239204"/>
    </source>
</evidence>
<dbReference type="GO" id="GO:0000731">
    <property type="term" value="P:DNA synthesis involved in DNA repair"/>
    <property type="evidence" value="ECO:0007669"/>
    <property type="project" value="TreeGrafter"/>
</dbReference>
<evidence type="ECO:0000256" key="1">
    <source>
        <dbReference type="SAM" id="Coils"/>
    </source>
</evidence>
<dbReference type="PANTHER" id="PTHR32182:SF0">
    <property type="entry name" value="DNA REPLICATION AND REPAIR PROTEIN RECF"/>
    <property type="match status" value="1"/>
</dbReference>
<keyword evidence="1" id="KW-0175">Coiled coil</keyword>
<dbReference type="EMBL" id="MIGY01000002">
    <property type="protein sequence ID" value="PPU07745.1"/>
    <property type="molecule type" value="Genomic_DNA"/>
</dbReference>
<dbReference type="InterPro" id="IPR027417">
    <property type="entry name" value="P-loop_NTPase"/>
</dbReference>
<feature type="region of interest" description="Disordered" evidence="2">
    <location>
        <begin position="325"/>
        <end position="344"/>
    </location>
</feature>
<dbReference type="AlphaFoldDB" id="A0A2S7ADC3"/>
<accession>A0A2S7ADC3</accession>
<dbReference type="RefSeq" id="WP_104537225.1">
    <property type="nucleotide sequence ID" value="NZ_MIGY01000002.1"/>
</dbReference>
<protein>
    <recommendedName>
        <fullName evidence="5">SMC hinge domain-containing protein</fullName>
    </recommendedName>
</protein>
<evidence type="ECO:0000313" key="3">
    <source>
        <dbReference type="EMBL" id="PPU07745.1"/>
    </source>
</evidence>
<reference evidence="3 4" key="1">
    <citation type="submission" date="2016-08" db="EMBL/GenBank/DDBJ databases">
        <title>Evolution of the type three secretion system and type three effector repertoires in Xanthomonas.</title>
        <authorList>
            <person name="Merda D."/>
            <person name="Briand M."/>
            <person name="Bosis E."/>
            <person name="Rousseau C."/>
            <person name="Portier P."/>
            <person name="Jacques M.-A."/>
            <person name="Fischer-Le Saux M."/>
        </authorList>
    </citation>
    <scope>NUCLEOTIDE SEQUENCE [LARGE SCALE GENOMIC DNA]</scope>
    <source>
        <strain evidence="3 4">CFBP 7645</strain>
    </source>
</reference>
<comment type="caution">
    <text evidence="3">The sequence shown here is derived from an EMBL/GenBank/DDBJ whole genome shotgun (WGS) entry which is preliminary data.</text>
</comment>
<dbReference type="SUPFAM" id="SSF52540">
    <property type="entry name" value="P-loop containing nucleoside triphosphate hydrolases"/>
    <property type="match status" value="1"/>
</dbReference>
<gene>
    <name evidence="3" type="ORF">XarjCFBP7645_09040</name>
</gene>